<dbReference type="EC" id="1.7.1.17" evidence="6"/>
<dbReference type="Gene3D" id="3.40.50.360">
    <property type="match status" value="1"/>
</dbReference>
<dbReference type="InterPro" id="IPR023048">
    <property type="entry name" value="NADH:quinone_OxRdtase_FMN_depd"/>
</dbReference>
<accession>A0ABP8VT69</accession>
<keyword evidence="3 6" id="KW-0560">Oxidoreductase</keyword>
<evidence type="ECO:0000256" key="5">
    <source>
        <dbReference type="ARBA" id="ARBA00048542"/>
    </source>
</evidence>
<comment type="caution">
    <text evidence="6">Lacks conserved residue(s) required for the propagation of feature annotation.</text>
</comment>
<dbReference type="PANTHER" id="PTHR43741">
    <property type="entry name" value="FMN-DEPENDENT NADH-AZOREDUCTASE 1"/>
    <property type="match status" value="1"/>
</dbReference>
<dbReference type="HAMAP" id="MF_01216">
    <property type="entry name" value="Azoreductase_type1"/>
    <property type="match status" value="1"/>
</dbReference>
<dbReference type="Proteomes" id="UP001501295">
    <property type="component" value="Unassembled WGS sequence"/>
</dbReference>
<dbReference type="EC" id="1.6.5.-" evidence="6"/>
<evidence type="ECO:0000259" key="7">
    <source>
        <dbReference type="Pfam" id="PF02525"/>
    </source>
</evidence>
<dbReference type="SUPFAM" id="SSF52218">
    <property type="entry name" value="Flavoproteins"/>
    <property type="match status" value="1"/>
</dbReference>
<evidence type="ECO:0000313" key="8">
    <source>
        <dbReference type="EMBL" id="GAA4671129.1"/>
    </source>
</evidence>
<comment type="cofactor">
    <cofactor evidence="6">
        <name>FMN</name>
        <dbReference type="ChEBI" id="CHEBI:58210"/>
    </cofactor>
    <text evidence="6">Binds 1 FMN per subunit.</text>
</comment>
<comment type="function">
    <text evidence="6">Also exhibits azoreductase activity. Catalyzes the reductive cleavage of the azo bond in aromatic azo compounds to the corresponding amines.</text>
</comment>
<gene>
    <name evidence="6" type="primary">azoR</name>
    <name evidence="8" type="ORF">GCM10025780_13390</name>
</gene>
<evidence type="ECO:0000256" key="3">
    <source>
        <dbReference type="ARBA" id="ARBA00023002"/>
    </source>
</evidence>
<comment type="caution">
    <text evidence="8">The sequence shown here is derived from an EMBL/GenBank/DDBJ whole genome shotgun (WGS) entry which is preliminary data.</text>
</comment>
<proteinExistence type="inferred from homology"/>
<sequence length="216" mass="22791">MSYLLHIDASSLTDWSVSRKVAASFLETYEGDVVHRDLAVTPAPHLTEAGIMSWRTAPEARTPEQAAAAAVADELVDEFLGASAYLFTVPMYNYSMPSVFKAWLDQVSIVGRTMHVQEGSAAGREALVVVPRGGSYGPGTPSDGLDFLLPTLEVALGSHGLGLVVTSIVPEWTLAPISPALSGFSAEYEASLAASHERARELGAAWSEAAGDRASA</sequence>
<comment type="function">
    <text evidence="6">Quinone reductase that provides resistance to thiol-specific stress caused by electrophilic quinones.</text>
</comment>
<dbReference type="Pfam" id="PF02525">
    <property type="entry name" value="Flavodoxin_2"/>
    <property type="match status" value="1"/>
</dbReference>
<dbReference type="EMBL" id="BAABLM010000002">
    <property type="protein sequence ID" value="GAA4671129.1"/>
    <property type="molecule type" value="Genomic_DNA"/>
</dbReference>
<reference evidence="9" key="1">
    <citation type="journal article" date="2019" name="Int. J. Syst. Evol. Microbiol.">
        <title>The Global Catalogue of Microorganisms (GCM) 10K type strain sequencing project: providing services to taxonomists for standard genome sequencing and annotation.</title>
        <authorList>
            <consortium name="The Broad Institute Genomics Platform"/>
            <consortium name="The Broad Institute Genome Sequencing Center for Infectious Disease"/>
            <person name="Wu L."/>
            <person name="Ma J."/>
        </authorList>
    </citation>
    <scope>NUCLEOTIDE SEQUENCE [LARGE SCALE GENOMIC DNA]</scope>
    <source>
        <strain evidence="9">JCM 18956</strain>
    </source>
</reference>
<comment type="catalytic activity">
    <reaction evidence="6">
        <text>2 a quinone + NADH + H(+) = 2 a 1,4-benzosemiquinone + NAD(+)</text>
        <dbReference type="Rhea" id="RHEA:65952"/>
        <dbReference type="ChEBI" id="CHEBI:15378"/>
        <dbReference type="ChEBI" id="CHEBI:57540"/>
        <dbReference type="ChEBI" id="CHEBI:57945"/>
        <dbReference type="ChEBI" id="CHEBI:132124"/>
        <dbReference type="ChEBI" id="CHEBI:134225"/>
    </reaction>
</comment>
<keyword evidence="4 6" id="KW-0520">NAD</keyword>
<protein>
    <recommendedName>
        <fullName evidence="6">FMN dependent NADH:quinone oxidoreductase</fullName>
        <ecNumber evidence="6">1.6.5.-</ecNumber>
    </recommendedName>
    <alternativeName>
        <fullName evidence="6">Azo-dye reductase</fullName>
    </alternativeName>
    <alternativeName>
        <fullName evidence="6">FMN-dependent NADH-azo compound oxidoreductase</fullName>
    </alternativeName>
    <alternativeName>
        <fullName evidence="6">FMN-dependent NADH-azoreductase</fullName>
        <ecNumber evidence="6">1.7.1.17</ecNumber>
    </alternativeName>
</protein>
<feature type="binding site" evidence="6">
    <location>
        <begin position="16"/>
        <end position="18"/>
    </location>
    <ligand>
        <name>FMN</name>
        <dbReference type="ChEBI" id="CHEBI:58210"/>
    </ligand>
</feature>
<dbReference type="InterPro" id="IPR050104">
    <property type="entry name" value="FMN-dep_NADH:Q_OxRdtase_AzoR1"/>
</dbReference>
<evidence type="ECO:0000256" key="6">
    <source>
        <dbReference type="HAMAP-Rule" id="MF_01216"/>
    </source>
</evidence>
<organism evidence="8 9">
    <name type="scientific">Frondihabitans cladoniiphilus</name>
    <dbReference type="NCBI Taxonomy" id="715785"/>
    <lineage>
        <taxon>Bacteria</taxon>
        <taxon>Bacillati</taxon>
        <taxon>Actinomycetota</taxon>
        <taxon>Actinomycetes</taxon>
        <taxon>Micrococcales</taxon>
        <taxon>Microbacteriaceae</taxon>
        <taxon>Frondihabitans</taxon>
    </lineage>
</organism>
<dbReference type="PANTHER" id="PTHR43741:SF4">
    <property type="entry name" value="FMN-DEPENDENT NADH:QUINONE OXIDOREDUCTASE"/>
    <property type="match status" value="1"/>
</dbReference>
<keyword evidence="2 6" id="KW-0288">FMN</keyword>
<comment type="catalytic activity">
    <reaction evidence="5">
        <text>N,N-dimethyl-1,4-phenylenediamine + anthranilate + 2 NAD(+) = 2-(4-dimethylaminophenyl)diazenylbenzoate + 2 NADH + 2 H(+)</text>
        <dbReference type="Rhea" id="RHEA:55872"/>
        <dbReference type="ChEBI" id="CHEBI:15378"/>
        <dbReference type="ChEBI" id="CHEBI:15783"/>
        <dbReference type="ChEBI" id="CHEBI:16567"/>
        <dbReference type="ChEBI" id="CHEBI:57540"/>
        <dbReference type="ChEBI" id="CHEBI:57945"/>
        <dbReference type="ChEBI" id="CHEBI:71579"/>
        <dbReference type="EC" id="1.7.1.17"/>
    </reaction>
    <physiologicalReaction direction="right-to-left" evidence="5">
        <dbReference type="Rhea" id="RHEA:55874"/>
    </physiologicalReaction>
</comment>
<feature type="domain" description="Flavodoxin-like fold" evidence="7">
    <location>
        <begin position="4"/>
        <end position="165"/>
    </location>
</feature>
<comment type="similarity">
    <text evidence="6">Belongs to the azoreductase type 1 family.</text>
</comment>
<keyword evidence="9" id="KW-1185">Reference proteome</keyword>
<evidence type="ECO:0000256" key="1">
    <source>
        <dbReference type="ARBA" id="ARBA00022630"/>
    </source>
</evidence>
<feature type="binding site" evidence="6">
    <location>
        <position position="10"/>
    </location>
    <ligand>
        <name>FMN</name>
        <dbReference type="ChEBI" id="CHEBI:58210"/>
    </ligand>
</feature>
<evidence type="ECO:0000256" key="4">
    <source>
        <dbReference type="ARBA" id="ARBA00023027"/>
    </source>
</evidence>
<name>A0ABP8VT69_9MICO</name>
<evidence type="ECO:0000313" key="9">
    <source>
        <dbReference type="Proteomes" id="UP001501295"/>
    </source>
</evidence>
<comment type="subunit">
    <text evidence="6">Homodimer.</text>
</comment>
<keyword evidence="1 6" id="KW-0285">Flavoprotein</keyword>
<dbReference type="InterPro" id="IPR003680">
    <property type="entry name" value="Flavodoxin_fold"/>
</dbReference>
<evidence type="ECO:0000256" key="2">
    <source>
        <dbReference type="ARBA" id="ARBA00022643"/>
    </source>
</evidence>
<dbReference type="InterPro" id="IPR029039">
    <property type="entry name" value="Flavoprotein-like_sf"/>
</dbReference>